<reference evidence="4 5" key="1">
    <citation type="submission" date="2021-04" db="EMBL/GenBank/DDBJ databases">
        <authorList>
            <person name="De Guttry C."/>
            <person name="Zahm M."/>
            <person name="Klopp C."/>
            <person name="Cabau C."/>
            <person name="Louis A."/>
            <person name="Berthelot C."/>
            <person name="Parey E."/>
            <person name="Roest Crollius H."/>
            <person name="Montfort J."/>
            <person name="Robinson-Rechavi M."/>
            <person name="Bucao C."/>
            <person name="Bouchez O."/>
            <person name="Gislard M."/>
            <person name="Lluch J."/>
            <person name="Milhes M."/>
            <person name="Lampietro C."/>
            <person name="Lopez Roques C."/>
            <person name="Donnadieu C."/>
            <person name="Braasch I."/>
            <person name="Desvignes T."/>
            <person name="Postlethwait J."/>
            <person name="Bobe J."/>
            <person name="Wedekind C."/>
            <person name="Guiguen Y."/>
        </authorList>
    </citation>
    <scope>NUCLEOTIDE SEQUENCE [LARGE SCALE GENOMIC DNA]</scope>
    <source>
        <strain evidence="4">Cs_M1</strain>
        <tissue evidence="4">Blood</tissue>
    </source>
</reference>
<dbReference type="GO" id="GO:0005634">
    <property type="term" value="C:nucleus"/>
    <property type="evidence" value="ECO:0007669"/>
    <property type="project" value="TreeGrafter"/>
</dbReference>
<evidence type="ECO:0000313" key="4">
    <source>
        <dbReference type="EMBL" id="KAK6305834.1"/>
    </source>
</evidence>
<dbReference type="PANTHER" id="PTHR22978">
    <property type="entry name" value="B-CELL TRANSLOCATION GENE"/>
    <property type="match status" value="1"/>
</dbReference>
<dbReference type="SMART" id="SM00099">
    <property type="entry name" value="btg1"/>
    <property type="match status" value="1"/>
</dbReference>
<evidence type="ECO:0000313" key="5">
    <source>
        <dbReference type="Proteomes" id="UP001356427"/>
    </source>
</evidence>
<feature type="region of interest" description="Disordered" evidence="2">
    <location>
        <begin position="138"/>
        <end position="187"/>
    </location>
</feature>
<dbReference type="GO" id="GO:0005737">
    <property type="term" value="C:cytoplasm"/>
    <property type="evidence" value="ECO:0007669"/>
    <property type="project" value="TreeGrafter"/>
</dbReference>
<name>A0AAN8LBD0_9TELE</name>
<dbReference type="EMBL" id="JAGTTL010000022">
    <property type="protein sequence ID" value="KAK6305834.1"/>
    <property type="molecule type" value="Genomic_DNA"/>
</dbReference>
<dbReference type="Proteomes" id="UP001356427">
    <property type="component" value="Unassembled WGS sequence"/>
</dbReference>
<sequence length="271" mass="29821">MKEEIAAAVFFVARLAKRHGSLDAESRERFAAALTSALFETYKTHWYPHTPVKGQAYRCLRMNRAQLRDPVLERACVRSVVCYEDLGLPREITIWVDPGEVSCRYGERSVPFCVMQLQGCHHGDGEFSRRIHNAVERAASDIQSGSSSDGEGGDTSMSSSCSSLSAPCPALGPAPNPKPKTIPTVSNPNSVYQFSEFAPVPPPPAWSAYPNRKAFPGDGYPPHGPPSGALFAQQQCSSQFRPPKGFRPYRAASSFTGPRQDKYHWVSKNRS</sequence>
<protein>
    <recommendedName>
        <fullName evidence="3">Anti-proliferative protein domain-containing protein</fullName>
    </recommendedName>
</protein>
<evidence type="ECO:0000256" key="1">
    <source>
        <dbReference type="ARBA" id="ARBA00007989"/>
    </source>
</evidence>
<dbReference type="AlphaFoldDB" id="A0AAN8LBD0"/>
<accession>A0AAN8LBD0</accession>
<comment type="similarity">
    <text evidence="1">Belongs to the BTG family.</text>
</comment>
<gene>
    <name evidence="4" type="ORF">J4Q44_G00246140</name>
</gene>
<dbReference type="InterPro" id="IPR036054">
    <property type="entry name" value="BTG-like_sf"/>
</dbReference>
<evidence type="ECO:0000259" key="3">
    <source>
        <dbReference type="SMART" id="SM00099"/>
    </source>
</evidence>
<dbReference type="InterPro" id="IPR002087">
    <property type="entry name" value="Anti_prolifrtn"/>
</dbReference>
<comment type="caution">
    <text evidence="4">The sequence shown here is derived from an EMBL/GenBank/DDBJ whole genome shotgun (WGS) entry which is preliminary data.</text>
</comment>
<feature type="compositionally biased region" description="Low complexity" evidence="2">
    <location>
        <begin position="140"/>
        <end position="169"/>
    </location>
</feature>
<dbReference type="FunFam" id="3.90.640.90:FF:000002">
    <property type="entry name" value="BTG anti-proliferation factor 4"/>
    <property type="match status" value="1"/>
</dbReference>
<dbReference type="SUPFAM" id="SSF160696">
    <property type="entry name" value="BTG domain-like"/>
    <property type="match status" value="1"/>
</dbReference>
<dbReference type="PANTHER" id="PTHR22978:SF5">
    <property type="entry name" value="PROTEIN BTG4"/>
    <property type="match status" value="1"/>
</dbReference>
<organism evidence="4 5">
    <name type="scientific">Coregonus suidteri</name>
    <dbReference type="NCBI Taxonomy" id="861788"/>
    <lineage>
        <taxon>Eukaryota</taxon>
        <taxon>Metazoa</taxon>
        <taxon>Chordata</taxon>
        <taxon>Craniata</taxon>
        <taxon>Vertebrata</taxon>
        <taxon>Euteleostomi</taxon>
        <taxon>Actinopterygii</taxon>
        <taxon>Neopterygii</taxon>
        <taxon>Teleostei</taxon>
        <taxon>Protacanthopterygii</taxon>
        <taxon>Salmoniformes</taxon>
        <taxon>Salmonidae</taxon>
        <taxon>Coregoninae</taxon>
        <taxon>Coregonus</taxon>
    </lineage>
</organism>
<dbReference type="PRINTS" id="PR00310">
    <property type="entry name" value="ANTIPRLFBTG1"/>
</dbReference>
<feature type="compositionally biased region" description="Pro residues" evidence="2">
    <location>
        <begin position="170"/>
        <end position="180"/>
    </location>
</feature>
<dbReference type="Pfam" id="PF07742">
    <property type="entry name" value="BTG"/>
    <property type="match status" value="1"/>
</dbReference>
<dbReference type="InterPro" id="IPR033332">
    <property type="entry name" value="BTG"/>
</dbReference>
<keyword evidence="5" id="KW-1185">Reference proteome</keyword>
<feature type="region of interest" description="Disordered" evidence="2">
    <location>
        <begin position="212"/>
        <end position="271"/>
    </location>
</feature>
<proteinExistence type="inferred from homology"/>
<evidence type="ECO:0000256" key="2">
    <source>
        <dbReference type="SAM" id="MobiDB-lite"/>
    </source>
</evidence>
<feature type="domain" description="Anti-proliferative protein" evidence="3">
    <location>
        <begin position="1"/>
        <end position="108"/>
    </location>
</feature>
<dbReference type="Gene3D" id="3.90.640.90">
    <property type="entry name" value="Anti-proliferative protein, N-terminal domain"/>
    <property type="match status" value="1"/>
</dbReference>